<dbReference type="AlphaFoldDB" id="A0A0F9U5I9"/>
<gene>
    <name evidence="1" type="ORF">LCGC14_0264180</name>
</gene>
<evidence type="ECO:0000313" key="1">
    <source>
        <dbReference type="EMBL" id="KKN86859.1"/>
    </source>
</evidence>
<accession>A0A0F9U5I9</accession>
<proteinExistence type="predicted"/>
<organism evidence="1">
    <name type="scientific">marine sediment metagenome</name>
    <dbReference type="NCBI Taxonomy" id="412755"/>
    <lineage>
        <taxon>unclassified sequences</taxon>
        <taxon>metagenomes</taxon>
        <taxon>ecological metagenomes</taxon>
    </lineage>
</organism>
<sequence length="123" mass="14156">MGVCLDDVLPPCITKEHEMTPIDTALLIAVNYPHVDRISSVQHVTPEAAKIPTYRIQVGNESRAQIEPMIWLGIRDQNDKEEIWMHGSITQMTELRDAITYLIEKNTKQPVEEEHYDLDNLFV</sequence>
<reference evidence="1" key="1">
    <citation type="journal article" date="2015" name="Nature">
        <title>Complex archaea that bridge the gap between prokaryotes and eukaryotes.</title>
        <authorList>
            <person name="Spang A."/>
            <person name="Saw J.H."/>
            <person name="Jorgensen S.L."/>
            <person name="Zaremba-Niedzwiedzka K."/>
            <person name="Martijn J."/>
            <person name="Lind A.E."/>
            <person name="van Eijk R."/>
            <person name="Schleper C."/>
            <person name="Guy L."/>
            <person name="Ettema T.J."/>
        </authorList>
    </citation>
    <scope>NUCLEOTIDE SEQUENCE</scope>
</reference>
<dbReference type="EMBL" id="LAZR01000143">
    <property type="protein sequence ID" value="KKN86859.1"/>
    <property type="molecule type" value="Genomic_DNA"/>
</dbReference>
<name>A0A0F9U5I9_9ZZZZ</name>
<protein>
    <submittedName>
        <fullName evidence="1">Uncharacterized protein</fullName>
    </submittedName>
</protein>
<comment type="caution">
    <text evidence="1">The sequence shown here is derived from an EMBL/GenBank/DDBJ whole genome shotgun (WGS) entry which is preliminary data.</text>
</comment>